<evidence type="ECO:0000313" key="2">
    <source>
        <dbReference type="Proteomes" id="UP000093476"/>
    </source>
</evidence>
<dbReference type="STRING" id="286156.Ppb6_00846"/>
<name>A0A1C0U7D6_9GAMM</name>
<sequence length="205" mass="21626" precursor="true">MPLLLTVMSVLACTFPSVTSPSAVKRMSPCVAVRLVRLTSLPGSVLTRRILLAYIPPNDPVSIAFQEVSPSPAIGTRVPRLKSIRLGPCVSVRFFACTLPLSIAARLIISTSSCAVASSPFSSKVMAPFFTSKAANAPSLSNTGLPVDKVTAGVLIKPQPLQVMPFGLAMKTAAFCPTTSNRPCRFEAKVPTTSLIINSADLPLK</sequence>
<gene>
    <name evidence="1" type="ORF">Ppb6_00846</name>
</gene>
<organism evidence="1 2">
    <name type="scientific">Photorhabdus australis subsp. thailandensis</name>
    <dbReference type="NCBI Taxonomy" id="2805096"/>
    <lineage>
        <taxon>Bacteria</taxon>
        <taxon>Pseudomonadati</taxon>
        <taxon>Pseudomonadota</taxon>
        <taxon>Gammaproteobacteria</taxon>
        <taxon>Enterobacterales</taxon>
        <taxon>Morganellaceae</taxon>
        <taxon>Photorhabdus</taxon>
    </lineage>
</organism>
<dbReference type="Proteomes" id="UP000093476">
    <property type="component" value="Unassembled WGS sequence"/>
</dbReference>
<comment type="caution">
    <text evidence="1">The sequence shown here is derived from an EMBL/GenBank/DDBJ whole genome shotgun (WGS) entry which is preliminary data.</text>
</comment>
<evidence type="ECO:0000313" key="1">
    <source>
        <dbReference type="EMBL" id="OCQ53829.1"/>
    </source>
</evidence>
<dbReference type="EMBL" id="LOMY01000030">
    <property type="protein sequence ID" value="OCQ53829.1"/>
    <property type="molecule type" value="Genomic_DNA"/>
</dbReference>
<protein>
    <submittedName>
        <fullName evidence="1">Uncharacterized protein</fullName>
    </submittedName>
</protein>
<keyword evidence="2" id="KW-1185">Reference proteome</keyword>
<reference evidence="1 2" key="1">
    <citation type="submission" date="2015-12" db="EMBL/GenBank/DDBJ databases">
        <title>Genome comparisons provide insights into the role of secondary metabolites in the pathogenic phase of the Photorhabdus life cycle.</title>
        <authorList>
            <person name="Tobias N.J."/>
            <person name="Mishra B."/>
            <person name="Gupta D.K."/>
            <person name="Thines M."/>
            <person name="Stinear T.P."/>
            <person name="Bode H.B."/>
        </authorList>
    </citation>
    <scope>NUCLEOTIDE SEQUENCE [LARGE SCALE GENOMIC DNA]</scope>
    <source>
        <strain evidence="1 2">PB68.1</strain>
    </source>
</reference>
<dbReference type="AlphaFoldDB" id="A0A1C0U7D6"/>
<accession>A0A1C0U7D6</accession>
<proteinExistence type="predicted"/>